<feature type="domain" description="Alpha-glycerophosphate oxidase C-terminal" evidence="8">
    <location>
        <begin position="390"/>
        <end position="491"/>
    </location>
</feature>
<dbReference type="EC" id="1.1.5.3" evidence="6"/>
<dbReference type="EMBL" id="LAPT01000109">
    <property type="protein sequence ID" value="PXF29494.1"/>
    <property type="molecule type" value="Genomic_DNA"/>
</dbReference>
<dbReference type="GO" id="GO:0004368">
    <property type="term" value="F:glycerol-3-phosphate dehydrogenase (quinone) activity"/>
    <property type="evidence" value="ECO:0007669"/>
    <property type="project" value="UniProtKB-EC"/>
</dbReference>
<evidence type="ECO:0000256" key="1">
    <source>
        <dbReference type="ARBA" id="ARBA00001974"/>
    </source>
</evidence>
<dbReference type="PANTHER" id="PTHR11985:SF15">
    <property type="entry name" value="GLYCEROL-3-PHOSPHATE DEHYDROGENASE, MITOCHONDRIAL"/>
    <property type="match status" value="1"/>
</dbReference>
<comment type="cofactor">
    <cofactor evidence="1 6">
        <name>FAD</name>
        <dbReference type="ChEBI" id="CHEBI:57692"/>
    </cofactor>
</comment>
<dbReference type="RefSeq" id="WP_243410199.1">
    <property type="nucleotide sequence ID" value="NZ_CP177354.1"/>
</dbReference>
<evidence type="ECO:0000259" key="7">
    <source>
        <dbReference type="Pfam" id="PF01266"/>
    </source>
</evidence>
<name>A0ABX5LS79_9GAMM</name>
<dbReference type="Gene3D" id="3.30.9.10">
    <property type="entry name" value="D-Amino Acid Oxidase, subunit A, domain 2"/>
    <property type="match status" value="1"/>
</dbReference>
<dbReference type="Gene3D" id="3.50.50.60">
    <property type="entry name" value="FAD/NAD(P)-binding domain"/>
    <property type="match status" value="1"/>
</dbReference>
<dbReference type="InterPro" id="IPR031656">
    <property type="entry name" value="DAO_C"/>
</dbReference>
<protein>
    <recommendedName>
        <fullName evidence="6">Glycerol-3-phosphate dehydrogenase</fullName>
        <ecNumber evidence="6">1.1.5.3</ecNumber>
    </recommendedName>
</protein>
<organism evidence="9 10">
    <name type="scientific">Pokkaliibacter plantistimulans</name>
    <dbReference type="NCBI Taxonomy" id="1635171"/>
    <lineage>
        <taxon>Bacteria</taxon>
        <taxon>Pseudomonadati</taxon>
        <taxon>Pseudomonadota</taxon>
        <taxon>Gammaproteobacteria</taxon>
        <taxon>Oceanospirillales</taxon>
        <taxon>Balneatrichaceae</taxon>
        <taxon>Pokkaliibacter</taxon>
    </lineage>
</organism>
<dbReference type="PANTHER" id="PTHR11985">
    <property type="entry name" value="GLYCEROL-3-PHOSPHATE DEHYDROGENASE"/>
    <property type="match status" value="1"/>
</dbReference>
<comment type="caution">
    <text evidence="9">The sequence shown here is derived from an EMBL/GenBank/DDBJ whole genome shotgun (WGS) entry which is preliminary data.</text>
</comment>
<dbReference type="Pfam" id="PF01266">
    <property type="entry name" value="DAO"/>
    <property type="match status" value="1"/>
</dbReference>
<comment type="catalytic activity">
    <reaction evidence="6">
        <text>a quinone + sn-glycerol 3-phosphate = dihydroxyacetone phosphate + a quinol</text>
        <dbReference type="Rhea" id="RHEA:18977"/>
        <dbReference type="ChEBI" id="CHEBI:24646"/>
        <dbReference type="ChEBI" id="CHEBI:57597"/>
        <dbReference type="ChEBI" id="CHEBI:57642"/>
        <dbReference type="ChEBI" id="CHEBI:132124"/>
        <dbReference type="EC" id="1.1.5.3"/>
    </reaction>
</comment>
<keyword evidence="3 6" id="KW-0285">Flavoprotein</keyword>
<dbReference type="PRINTS" id="PR01001">
    <property type="entry name" value="FADG3PDH"/>
</dbReference>
<dbReference type="InterPro" id="IPR038299">
    <property type="entry name" value="DAO_C_sf"/>
</dbReference>
<evidence type="ECO:0000259" key="8">
    <source>
        <dbReference type="Pfam" id="PF16901"/>
    </source>
</evidence>
<gene>
    <name evidence="9" type="primary">glpD</name>
    <name evidence="9" type="ORF">WH50_20330</name>
</gene>
<dbReference type="PROSITE" id="PS00977">
    <property type="entry name" value="FAD_G3PDH_1"/>
    <property type="match status" value="1"/>
</dbReference>
<proteinExistence type="inferred from homology"/>
<dbReference type="InterPro" id="IPR000447">
    <property type="entry name" value="G3P_DH_FAD-dep"/>
</dbReference>
<accession>A0ABX5LS79</accession>
<keyword evidence="4" id="KW-0274">FAD</keyword>
<dbReference type="InterPro" id="IPR036188">
    <property type="entry name" value="FAD/NAD-bd_sf"/>
</dbReference>
<evidence type="ECO:0000256" key="4">
    <source>
        <dbReference type="ARBA" id="ARBA00022827"/>
    </source>
</evidence>
<dbReference type="NCBIfam" id="NF008899">
    <property type="entry name" value="PRK12266.1"/>
    <property type="match status" value="1"/>
</dbReference>
<evidence type="ECO:0000313" key="10">
    <source>
        <dbReference type="Proteomes" id="UP000248090"/>
    </source>
</evidence>
<dbReference type="Gene3D" id="1.10.8.870">
    <property type="entry name" value="Alpha-glycerophosphate oxidase, cap domain"/>
    <property type="match status" value="1"/>
</dbReference>
<dbReference type="Gene3D" id="6.10.250.1890">
    <property type="match status" value="1"/>
</dbReference>
<dbReference type="SUPFAM" id="SSF51905">
    <property type="entry name" value="FAD/NAD(P)-binding domain"/>
    <property type="match status" value="1"/>
</dbReference>
<keyword evidence="10" id="KW-1185">Reference proteome</keyword>
<evidence type="ECO:0000256" key="2">
    <source>
        <dbReference type="ARBA" id="ARBA00007330"/>
    </source>
</evidence>
<dbReference type="InterPro" id="IPR006076">
    <property type="entry name" value="FAD-dep_OxRdtase"/>
</dbReference>
<evidence type="ECO:0000313" key="9">
    <source>
        <dbReference type="EMBL" id="PXF29494.1"/>
    </source>
</evidence>
<dbReference type="Proteomes" id="UP000248090">
    <property type="component" value="Unassembled WGS sequence"/>
</dbReference>
<feature type="domain" description="FAD dependent oxidoreductase" evidence="7">
    <location>
        <begin position="14"/>
        <end position="332"/>
    </location>
</feature>
<evidence type="ECO:0000256" key="5">
    <source>
        <dbReference type="ARBA" id="ARBA00023002"/>
    </source>
</evidence>
<keyword evidence="5 6" id="KW-0560">Oxidoreductase</keyword>
<dbReference type="NCBIfam" id="NF009906">
    <property type="entry name" value="PRK13369.1"/>
    <property type="match status" value="1"/>
</dbReference>
<sequence length="515" mass="57693">MSQGNTDQATPMYDLFVIGGGVNGVGIANDAAGRGLRVMLAEQRDLASATSSSSSKLIHGGLRYLEYYEFRLVKEALKEREVLLNKAPHIVWPLRFRLPHRPHLRPAWMIRAGLFLYDNLSKRTTLPAASSLRFGANSALNAEITKGFEYSDCWVDDARLVVLNAMQARELGAVIKTRTSCVNAKRDGSHWVVTLQEEGSAESYDVRAKALVNAAGPWVSSFFDTALKRKSPKNIRLVQGSHMVVPRIHEEKAAYILQNDDKRIVFVIPYMDKYSLIGTTDLEYKGDPYKVHMTEDEISYLIDVSNKHFRQQIKRDDVVWTYAGVRPLLDDEANNPSAVTRDYTFEVEDANGVAPLVSIFGGKITTYRKLSEAAVNRLQDYFPHMHAPWTAGSILPGGEFRDHASFLTYLKDGYPWAPEAMLQRFVRSYGTLARSILGNAQSVNDLGKHFGADLYQAEVDYLIEQEWAVQAEDILWRRSKLGLALDSSQQAALRDYLNGDGKASHLYAVANAANH</sequence>
<reference evidence="9 10" key="1">
    <citation type="submission" date="2015-03" db="EMBL/GenBank/DDBJ databases">
        <authorList>
            <person name="Krishnan R."/>
            <person name="Midha S."/>
            <person name="Patil P.B."/>
            <person name="Rameshkumar N."/>
        </authorList>
    </citation>
    <scope>NUCLEOTIDE SEQUENCE [LARGE SCALE GENOMIC DNA]</scope>
    <source>
        <strain evidence="9 10">L1E11</strain>
    </source>
</reference>
<comment type="similarity">
    <text evidence="2 6">Belongs to the FAD-dependent glycerol-3-phosphate dehydrogenase family.</text>
</comment>
<dbReference type="Pfam" id="PF16901">
    <property type="entry name" value="DAO_C"/>
    <property type="match status" value="1"/>
</dbReference>
<evidence type="ECO:0000256" key="6">
    <source>
        <dbReference type="RuleBase" id="RU361217"/>
    </source>
</evidence>
<evidence type="ECO:0000256" key="3">
    <source>
        <dbReference type="ARBA" id="ARBA00022630"/>
    </source>
</evidence>